<evidence type="ECO:0000256" key="1">
    <source>
        <dbReference type="SAM" id="MobiDB-lite"/>
    </source>
</evidence>
<evidence type="ECO:0000313" key="2">
    <source>
        <dbReference type="EMBL" id="KAJ1960032.1"/>
    </source>
</evidence>
<reference evidence="2" key="1">
    <citation type="submission" date="2022-07" db="EMBL/GenBank/DDBJ databases">
        <title>Phylogenomic reconstructions and comparative analyses of Kickxellomycotina fungi.</title>
        <authorList>
            <person name="Reynolds N.K."/>
            <person name="Stajich J.E."/>
            <person name="Barry K."/>
            <person name="Grigoriev I.V."/>
            <person name="Crous P."/>
            <person name="Smith M.E."/>
        </authorList>
    </citation>
    <scope>NUCLEOTIDE SEQUENCE</scope>
    <source>
        <strain evidence="2">RSA 1196</strain>
    </source>
</reference>
<proteinExistence type="predicted"/>
<feature type="region of interest" description="Disordered" evidence="1">
    <location>
        <begin position="92"/>
        <end position="111"/>
    </location>
</feature>
<dbReference type="EMBL" id="JANBPY010001439">
    <property type="protein sequence ID" value="KAJ1960032.1"/>
    <property type="molecule type" value="Genomic_DNA"/>
</dbReference>
<dbReference type="Proteomes" id="UP001150925">
    <property type="component" value="Unassembled WGS sequence"/>
</dbReference>
<organism evidence="2 3">
    <name type="scientific">Dispira parvispora</name>
    <dbReference type="NCBI Taxonomy" id="1520584"/>
    <lineage>
        <taxon>Eukaryota</taxon>
        <taxon>Fungi</taxon>
        <taxon>Fungi incertae sedis</taxon>
        <taxon>Zoopagomycota</taxon>
        <taxon>Kickxellomycotina</taxon>
        <taxon>Dimargaritomycetes</taxon>
        <taxon>Dimargaritales</taxon>
        <taxon>Dimargaritaceae</taxon>
        <taxon>Dispira</taxon>
    </lineage>
</organism>
<evidence type="ECO:0000313" key="3">
    <source>
        <dbReference type="Proteomes" id="UP001150925"/>
    </source>
</evidence>
<protein>
    <submittedName>
        <fullName evidence="2">Uncharacterized protein</fullName>
    </submittedName>
</protein>
<dbReference type="OrthoDB" id="5655081at2759"/>
<dbReference type="AlphaFoldDB" id="A0A9W8E5N6"/>
<name>A0A9W8E5N6_9FUNG</name>
<accession>A0A9W8E5N6</accession>
<gene>
    <name evidence="2" type="ORF">IWQ62_004384</name>
</gene>
<keyword evidence="3" id="KW-1185">Reference proteome</keyword>
<comment type="caution">
    <text evidence="2">The sequence shown here is derived from an EMBL/GenBank/DDBJ whole genome shotgun (WGS) entry which is preliminary data.</text>
</comment>
<sequence>MIIGYAKQNLELTQAITVLSAQLAQLNQTQSKLMTDNVRLRVHVAELRGELSKKEPRLNYYEKCTHQLQTQVLATDSTSELTSSVVTKDRTMGYSPTLKSRQSCCKNIPPE</sequence>